<dbReference type="PANTHER" id="PTHR30273">
    <property type="entry name" value="PERIPLASMIC SIGNAL SENSOR AND SIGMA FACTOR ACTIVATOR FECR-RELATED"/>
    <property type="match status" value="1"/>
</dbReference>
<reference evidence="4" key="2">
    <citation type="submission" date="2022-01" db="EMBL/GenBank/DDBJ databases">
        <title>Collection of gut derived symbiotic bacterial strains cultured from healthy donors.</title>
        <authorList>
            <person name="Lin H."/>
            <person name="Kohout C."/>
            <person name="Waligurski E."/>
            <person name="Pamer E.G."/>
        </authorList>
    </citation>
    <scope>NUCLEOTIDE SEQUENCE</scope>
    <source>
        <strain evidence="4">DFI.1.149</strain>
    </source>
</reference>
<sequence>METIQKYIELARLICKRRLWGLNGREAEQLEAWLKENPRDKSAFKNLQHIDPEGLADRYEKIDIDRQWKNFQKRTAWRTYIWWRVGVVAAGICLLLGTGWLFYRQARLFPQPEIAATVPEAVRLVLSSGRILDLSDCENVDVREIEGKVILHNGQLEYCSDSVKRNSEETNTLIIPKGAFYHLIFSDGTKVWLNSDSKITYPLVFSGNARKVILTGEAYFEVTKNSGQPFIVQTENFNVKVLGTSFCINTFGDNGKVYTALESGVVEMDCGRENTLILAPGQVAELDVRRPGACVRMSEVSVEQLVAWKKGLFCFRQTSLPDILKQVARYYDVHFMNLEDAEGEAYTGDISRNVSLEVLLGAISAQTTDIQFKIVNRTVYITKKRD</sequence>
<evidence type="ECO:0000259" key="2">
    <source>
        <dbReference type="Pfam" id="PF04773"/>
    </source>
</evidence>
<dbReference type="RefSeq" id="WP_013612593.1">
    <property type="nucleotide sequence ID" value="NZ_BAABYK010000001.1"/>
</dbReference>
<organism evidence="8 11">
    <name type="scientific">Odoribacter splanchnicus</name>
    <dbReference type="NCBI Taxonomy" id="28118"/>
    <lineage>
        <taxon>Bacteria</taxon>
        <taxon>Pseudomonadati</taxon>
        <taxon>Bacteroidota</taxon>
        <taxon>Bacteroidia</taxon>
        <taxon>Bacteroidales</taxon>
        <taxon>Odoribacteraceae</taxon>
        <taxon>Odoribacter</taxon>
    </lineage>
</organism>
<dbReference type="Proteomes" id="UP000283426">
    <property type="component" value="Unassembled WGS sequence"/>
</dbReference>
<dbReference type="Proteomes" id="UP001199750">
    <property type="component" value="Unassembled WGS sequence"/>
</dbReference>
<evidence type="ECO:0000313" key="7">
    <source>
        <dbReference type="EMBL" id="RGV27243.1"/>
    </source>
</evidence>
<dbReference type="InterPro" id="IPR032508">
    <property type="entry name" value="FecR_C"/>
</dbReference>
<dbReference type="Proteomes" id="UP000284434">
    <property type="component" value="Unassembled WGS sequence"/>
</dbReference>
<dbReference type="InterPro" id="IPR006860">
    <property type="entry name" value="FecR"/>
</dbReference>
<feature type="transmembrane region" description="Helical" evidence="1">
    <location>
        <begin position="81"/>
        <end position="103"/>
    </location>
</feature>
<evidence type="ECO:0000313" key="9">
    <source>
        <dbReference type="Proteomes" id="UP000283426"/>
    </source>
</evidence>
<proteinExistence type="predicted"/>
<dbReference type="EMBL" id="QRYW01000014">
    <property type="protein sequence ID" value="RGV27243.1"/>
    <property type="molecule type" value="Genomic_DNA"/>
</dbReference>
<evidence type="ECO:0000313" key="6">
    <source>
        <dbReference type="EMBL" id="RGU57509.1"/>
    </source>
</evidence>
<dbReference type="EMBL" id="JAQMRD010000004">
    <property type="protein sequence ID" value="MDB9222271.1"/>
    <property type="molecule type" value="Genomic_DNA"/>
</dbReference>
<dbReference type="EMBL" id="JAKNDN010000037">
    <property type="protein sequence ID" value="MCG4961494.1"/>
    <property type="molecule type" value="Genomic_DNA"/>
</dbReference>
<dbReference type="Proteomes" id="UP000284243">
    <property type="component" value="Unassembled WGS sequence"/>
</dbReference>
<dbReference type="GO" id="GO:0016989">
    <property type="term" value="F:sigma factor antagonist activity"/>
    <property type="evidence" value="ECO:0007669"/>
    <property type="project" value="TreeGrafter"/>
</dbReference>
<feature type="domain" description="FecR protein" evidence="2">
    <location>
        <begin position="176"/>
        <end position="267"/>
    </location>
</feature>
<keyword evidence="1" id="KW-0812">Transmembrane</keyword>
<evidence type="ECO:0000256" key="1">
    <source>
        <dbReference type="SAM" id="Phobius"/>
    </source>
</evidence>
<dbReference type="Pfam" id="PF16344">
    <property type="entry name" value="FecR_C"/>
    <property type="match status" value="1"/>
</dbReference>
<feature type="domain" description="Protein FecR C-terminal" evidence="3">
    <location>
        <begin position="313"/>
        <end position="381"/>
    </location>
</feature>
<reference evidence="5" key="3">
    <citation type="submission" date="2023-01" db="EMBL/GenBank/DDBJ databases">
        <title>Human gut microbiome strain richness.</title>
        <authorList>
            <person name="Chen-Liaw A."/>
        </authorList>
    </citation>
    <scope>NUCLEOTIDE SEQUENCE</scope>
    <source>
        <strain evidence="5">RTP21484st1_B7_RTP21484_190118</strain>
    </source>
</reference>
<evidence type="ECO:0000313" key="10">
    <source>
        <dbReference type="Proteomes" id="UP000284243"/>
    </source>
</evidence>
<evidence type="ECO:0000313" key="4">
    <source>
        <dbReference type="EMBL" id="MCG4961494.1"/>
    </source>
</evidence>
<dbReference type="GeneID" id="61275643"/>
<dbReference type="Gene3D" id="2.60.120.1440">
    <property type="match status" value="1"/>
</dbReference>
<dbReference type="EMBL" id="QSCO01000013">
    <property type="protein sequence ID" value="RGY06267.1"/>
    <property type="molecule type" value="Genomic_DNA"/>
</dbReference>
<keyword evidence="1" id="KW-0472">Membrane</keyword>
<dbReference type="InterPro" id="IPR012373">
    <property type="entry name" value="Ferrdict_sens_TM"/>
</dbReference>
<keyword evidence="1" id="KW-1133">Transmembrane helix</keyword>
<reference evidence="9 10" key="1">
    <citation type="submission" date="2018-08" db="EMBL/GenBank/DDBJ databases">
        <title>A genome reference for cultivated species of the human gut microbiota.</title>
        <authorList>
            <person name="Zou Y."/>
            <person name="Xue W."/>
            <person name="Luo G."/>
        </authorList>
    </citation>
    <scope>NUCLEOTIDE SEQUENCE [LARGE SCALE GENOMIC DNA]</scope>
    <source>
        <strain evidence="7 9">AF14-6AC</strain>
        <strain evidence="6 10">AF16-14</strain>
        <strain evidence="8 11">OF03-11</strain>
    </source>
</reference>
<accession>A0A1Y3YBZ4</accession>
<dbReference type="Pfam" id="PF04773">
    <property type="entry name" value="FecR"/>
    <property type="match status" value="1"/>
</dbReference>
<dbReference type="EMBL" id="QRYC01000005">
    <property type="protein sequence ID" value="RGU57509.1"/>
    <property type="molecule type" value="Genomic_DNA"/>
</dbReference>
<dbReference type="Gene3D" id="3.55.50.30">
    <property type="match status" value="1"/>
</dbReference>
<evidence type="ECO:0000259" key="3">
    <source>
        <dbReference type="Pfam" id="PF16344"/>
    </source>
</evidence>
<protein>
    <submittedName>
        <fullName evidence="8">DUF4974 domain-containing protein</fullName>
    </submittedName>
    <submittedName>
        <fullName evidence="4">FecR domain-containing protein</fullName>
    </submittedName>
</protein>
<gene>
    <name evidence="7" type="ORF">DWW24_08010</name>
    <name evidence="6" type="ORF">DWW57_05975</name>
    <name evidence="8" type="ORF">DXA53_10435</name>
    <name evidence="4" type="ORF">L0P03_16805</name>
    <name evidence="5" type="ORF">PN645_04525</name>
</gene>
<comment type="caution">
    <text evidence="8">The sequence shown here is derived from an EMBL/GenBank/DDBJ whole genome shotgun (WGS) entry which is preliminary data.</text>
</comment>
<evidence type="ECO:0000313" key="11">
    <source>
        <dbReference type="Proteomes" id="UP000284434"/>
    </source>
</evidence>
<evidence type="ECO:0000313" key="5">
    <source>
        <dbReference type="EMBL" id="MDB9222271.1"/>
    </source>
</evidence>
<evidence type="ECO:0000313" key="8">
    <source>
        <dbReference type="EMBL" id="RGY06267.1"/>
    </source>
</evidence>
<name>A0A1Y3YBZ4_9BACT</name>
<dbReference type="PIRSF" id="PIRSF018266">
    <property type="entry name" value="FecR"/>
    <property type="match status" value="1"/>
</dbReference>
<dbReference type="AlphaFoldDB" id="A0A1Y3YBZ4"/>
<dbReference type="PANTHER" id="PTHR30273:SF2">
    <property type="entry name" value="PROTEIN FECR"/>
    <property type="match status" value="1"/>
</dbReference>
<dbReference type="Proteomes" id="UP001212263">
    <property type="component" value="Unassembled WGS sequence"/>
</dbReference>